<gene>
    <name evidence="1" type="ORF">CYMTET_29913</name>
</gene>
<reference evidence="1 2" key="1">
    <citation type="journal article" date="2015" name="Genome Biol. Evol.">
        <title>Comparative Genomics of a Bacterivorous Green Alga Reveals Evolutionary Causalities and Consequences of Phago-Mixotrophic Mode of Nutrition.</title>
        <authorList>
            <person name="Burns J.A."/>
            <person name="Paasch A."/>
            <person name="Narechania A."/>
            <person name="Kim E."/>
        </authorList>
    </citation>
    <scope>NUCLEOTIDE SEQUENCE [LARGE SCALE GENOMIC DNA]</scope>
    <source>
        <strain evidence="1 2">PLY_AMNH</strain>
    </source>
</reference>
<sequence length="113" mass="11959">MPTPSQIWRISPGYKRGKKTKGHLHLRFSDIAFADCGLSGGLLLGHGLLAHRLQLYVPATARCAQFSFNSRAAPLTTCSMPASGPRHAAWGASAEATRAGVLLGIPNGLHKEG</sequence>
<organism evidence="1 2">
    <name type="scientific">Cymbomonas tetramitiformis</name>
    <dbReference type="NCBI Taxonomy" id="36881"/>
    <lineage>
        <taxon>Eukaryota</taxon>
        <taxon>Viridiplantae</taxon>
        <taxon>Chlorophyta</taxon>
        <taxon>Pyramimonadophyceae</taxon>
        <taxon>Pyramimonadales</taxon>
        <taxon>Pyramimonadaceae</taxon>
        <taxon>Cymbomonas</taxon>
    </lineage>
</organism>
<dbReference type="Proteomes" id="UP001190700">
    <property type="component" value="Unassembled WGS sequence"/>
</dbReference>
<keyword evidence="2" id="KW-1185">Reference proteome</keyword>
<evidence type="ECO:0000313" key="1">
    <source>
        <dbReference type="EMBL" id="KAK3261168.1"/>
    </source>
</evidence>
<protein>
    <submittedName>
        <fullName evidence="1">Uncharacterized protein</fullName>
    </submittedName>
</protein>
<proteinExistence type="predicted"/>
<dbReference type="AlphaFoldDB" id="A0AAE0KUF5"/>
<comment type="caution">
    <text evidence="1">The sequence shown here is derived from an EMBL/GenBank/DDBJ whole genome shotgun (WGS) entry which is preliminary data.</text>
</comment>
<dbReference type="EMBL" id="LGRX02017098">
    <property type="protein sequence ID" value="KAK3261168.1"/>
    <property type="molecule type" value="Genomic_DNA"/>
</dbReference>
<accession>A0AAE0KUF5</accession>
<evidence type="ECO:0000313" key="2">
    <source>
        <dbReference type="Proteomes" id="UP001190700"/>
    </source>
</evidence>
<name>A0AAE0KUF5_9CHLO</name>